<evidence type="ECO:0000313" key="3">
    <source>
        <dbReference type="RefSeq" id="XP_023581310.1"/>
    </source>
</evidence>
<dbReference type="CTD" id="7940"/>
<feature type="region of interest" description="Disordered" evidence="1">
    <location>
        <begin position="1"/>
        <end position="23"/>
    </location>
</feature>
<feature type="region of interest" description="Disordered" evidence="1">
    <location>
        <begin position="50"/>
        <end position="90"/>
    </location>
</feature>
<dbReference type="Proteomes" id="UP000248480">
    <property type="component" value="Unplaced"/>
</dbReference>
<dbReference type="GO" id="GO:0006955">
    <property type="term" value="P:immune response"/>
    <property type="evidence" value="ECO:0007669"/>
    <property type="project" value="InterPro"/>
</dbReference>
<dbReference type="GeneID" id="101357192"/>
<proteinExistence type="predicted"/>
<dbReference type="GO" id="GO:0016020">
    <property type="term" value="C:membrane"/>
    <property type="evidence" value="ECO:0007669"/>
    <property type="project" value="InterPro"/>
</dbReference>
<sequence length="90" mass="9518">MRRRTVHICGTGTGRAPPPGHDHSVHLSVLAPSESKEAGEELEQELHYASLQRLPGTGGAEGLDLSEGDGKDAKEDPSADYACIAKKKPT</sequence>
<organism evidence="2 3">
    <name type="scientific">Trichechus manatus latirostris</name>
    <name type="common">Florida manatee</name>
    <dbReference type="NCBI Taxonomy" id="127582"/>
    <lineage>
        <taxon>Eukaryota</taxon>
        <taxon>Metazoa</taxon>
        <taxon>Chordata</taxon>
        <taxon>Craniata</taxon>
        <taxon>Vertebrata</taxon>
        <taxon>Euteleostomi</taxon>
        <taxon>Mammalia</taxon>
        <taxon>Eutheria</taxon>
        <taxon>Afrotheria</taxon>
        <taxon>Sirenia</taxon>
        <taxon>Trichechidae</taxon>
        <taxon>Trichechus</taxon>
    </lineage>
</organism>
<dbReference type="InterPro" id="IPR007775">
    <property type="entry name" value="Leukocyte-sp_tscrpt_1_LST1"/>
</dbReference>
<dbReference type="GO" id="GO:0000902">
    <property type="term" value="P:cell morphogenesis"/>
    <property type="evidence" value="ECO:0007669"/>
    <property type="project" value="InterPro"/>
</dbReference>
<protein>
    <submittedName>
        <fullName evidence="3">Leukocyte-specific transcript 1 protein isoform X5</fullName>
    </submittedName>
</protein>
<dbReference type="RefSeq" id="XP_023581310.1">
    <property type="nucleotide sequence ID" value="XM_023725542.1"/>
</dbReference>
<name>A0A2Y9QDM8_TRIMA</name>
<reference evidence="3" key="1">
    <citation type="submission" date="2025-08" db="UniProtKB">
        <authorList>
            <consortium name="RefSeq"/>
        </authorList>
    </citation>
    <scope>IDENTIFICATION</scope>
</reference>
<dbReference type="GO" id="GO:0016358">
    <property type="term" value="P:dendrite development"/>
    <property type="evidence" value="ECO:0007669"/>
    <property type="project" value="TreeGrafter"/>
</dbReference>
<dbReference type="PANTHER" id="PTHR15452">
    <property type="entry name" value="LEUKOCYTE-SPECIFIC TRANSCRIPT 1 PROTEIN"/>
    <property type="match status" value="1"/>
</dbReference>
<evidence type="ECO:0000313" key="2">
    <source>
        <dbReference type="Proteomes" id="UP000248480"/>
    </source>
</evidence>
<accession>A0A2Y9QDM8</accession>
<dbReference type="PANTHER" id="PTHR15452:SF5">
    <property type="entry name" value="LEUKOCYTE-SPECIFIC TRANSCRIPT 1 PROTEIN"/>
    <property type="match status" value="1"/>
</dbReference>
<gene>
    <name evidence="3" type="primary">LST1</name>
</gene>
<keyword evidence="2" id="KW-1185">Reference proteome</keyword>
<dbReference type="AlphaFoldDB" id="A0A2Y9QDM8"/>
<evidence type="ECO:0000256" key="1">
    <source>
        <dbReference type="SAM" id="MobiDB-lite"/>
    </source>
</evidence>
<feature type="compositionally biased region" description="Basic and acidic residues" evidence="1">
    <location>
        <begin position="68"/>
        <end position="77"/>
    </location>
</feature>
<dbReference type="Pfam" id="PF05083">
    <property type="entry name" value="LST1"/>
    <property type="match status" value="1"/>
</dbReference>